<reference evidence="8 9" key="1">
    <citation type="journal article" date="2015" name="Proc. Natl. Acad. Sci. U.S.A.">
        <title>The resurrection genome of Boea hygrometrica: A blueprint for survival of dehydration.</title>
        <authorList>
            <person name="Xiao L."/>
            <person name="Yang G."/>
            <person name="Zhang L."/>
            <person name="Yang X."/>
            <person name="Zhao S."/>
            <person name="Ji Z."/>
            <person name="Zhou Q."/>
            <person name="Hu M."/>
            <person name="Wang Y."/>
            <person name="Chen M."/>
            <person name="Xu Y."/>
            <person name="Jin H."/>
            <person name="Xiao X."/>
            <person name="Hu G."/>
            <person name="Bao F."/>
            <person name="Hu Y."/>
            <person name="Wan P."/>
            <person name="Li L."/>
            <person name="Deng X."/>
            <person name="Kuang T."/>
            <person name="Xiang C."/>
            <person name="Zhu J.K."/>
            <person name="Oliver M.J."/>
            <person name="He Y."/>
        </authorList>
    </citation>
    <scope>NUCLEOTIDE SEQUENCE [LARGE SCALE GENOMIC DNA]</scope>
    <source>
        <strain evidence="9">cv. XS01</strain>
    </source>
</reference>
<feature type="compositionally biased region" description="Basic and acidic residues" evidence="5">
    <location>
        <begin position="869"/>
        <end position="890"/>
    </location>
</feature>
<feature type="region of interest" description="Disordered" evidence="5">
    <location>
        <begin position="434"/>
        <end position="548"/>
    </location>
</feature>
<name>A0A2Z7BDN6_9LAMI</name>
<gene>
    <name evidence="8" type="ORF">F511_29770</name>
</gene>
<keyword evidence="6" id="KW-0472">Membrane</keyword>
<dbReference type="GO" id="GO:0003677">
    <property type="term" value="F:DNA binding"/>
    <property type="evidence" value="ECO:0007669"/>
    <property type="project" value="UniProtKB-KW"/>
</dbReference>
<evidence type="ECO:0000259" key="7">
    <source>
        <dbReference type="PROSITE" id="PS51005"/>
    </source>
</evidence>
<dbReference type="PROSITE" id="PS51005">
    <property type="entry name" value="NAC"/>
    <property type="match status" value="1"/>
</dbReference>
<dbReference type="AlphaFoldDB" id="A0A2Z7BDN6"/>
<dbReference type="SUPFAM" id="SSF101941">
    <property type="entry name" value="NAC domain"/>
    <property type="match status" value="1"/>
</dbReference>
<keyword evidence="3" id="KW-0804">Transcription</keyword>
<organism evidence="8 9">
    <name type="scientific">Dorcoceras hygrometricum</name>
    <dbReference type="NCBI Taxonomy" id="472368"/>
    <lineage>
        <taxon>Eukaryota</taxon>
        <taxon>Viridiplantae</taxon>
        <taxon>Streptophyta</taxon>
        <taxon>Embryophyta</taxon>
        <taxon>Tracheophyta</taxon>
        <taxon>Spermatophyta</taxon>
        <taxon>Magnoliopsida</taxon>
        <taxon>eudicotyledons</taxon>
        <taxon>Gunneridae</taxon>
        <taxon>Pentapetalae</taxon>
        <taxon>asterids</taxon>
        <taxon>lamiids</taxon>
        <taxon>Lamiales</taxon>
        <taxon>Gesneriaceae</taxon>
        <taxon>Didymocarpoideae</taxon>
        <taxon>Trichosporeae</taxon>
        <taxon>Loxocarpinae</taxon>
        <taxon>Dorcoceras</taxon>
    </lineage>
</organism>
<dbReference type="Gene3D" id="2.170.150.80">
    <property type="entry name" value="NAC domain"/>
    <property type="match status" value="1"/>
</dbReference>
<keyword evidence="1" id="KW-0805">Transcription regulation</keyword>
<feature type="compositionally biased region" description="Polar residues" evidence="5">
    <location>
        <begin position="538"/>
        <end position="548"/>
    </location>
</feature>
<dbReference type="Pfam" id="PF02365">
    <property type="entry name" value="NAM"/>
    <property type="match status" value="1"/>
</dbReference>
<proteinExistence type="predicted"/>
<feature type="compositionally biased region" description="Polar residues" evidence="5">
    <location>
        <begin position="476"/>
        <end position="488"/>
    </location>
</feature>
<evidence type="ECO:0000256" key="5">
    <source>
        <dbReference type="SAM" id="MobiDB-lite"/>
    </source>
</evidence>
<keyword evidence="9" id="KW-1185">Reference proteome</keyword>
<evidence type="ECO:0000313" key="9">
    <source>
        <dbReference type="Proteomes" id="UP000250235"/>
    </source>
</evidence>
<keyword evidence="2" id="KW-0238">DNA-binding</keyword>
<dbReference type="InterPro" id="IPR036093">
    <property type="entry name" value="NAC_dom_sf"/>
</dbReference>
<dbReference type="EMBL" id="KV006909">
    <property type="protein sequence ID" value="KZV32195.1"/>
    <property type="molecule type" value="Genomic_DNA"/>
</dbReference>
<dbReference type="PANTHER" id="PTHR31744:SF221">
    <property type="entry name" value="NAC DOMAIN-CONTAINING PROTEIN 43-LIKE"/>
    <property type="match status" value="1"/>
</dbReference>
<evidence type="ECO:0000256" key="4">
    <source>
        <dbReference type="ARBA" id="ARBA00023242"/>
    </source>
</evidence>
<keyword evidence="4" id="KW-0539">Nucleus</keyword>
<feature type="domain" description="NAC" evidence="7">
    <location>
        <begin position="35"/>
        <end position="197"/>
    </location>
</feature>
<dbReference type="GO" id="GO:0006355">
    <property type="term" value="P:regulation of DNA-templated transcription"/>
    <property type="evidence" value="ECO:0007669"/>
    <property type="project" value="InterPro"/>
</dbReference>
<keyword evidence="6" id="KW-0812">Transmembrane</keyword>
<keyword evidence="6" id="KW-1133">Transmembrane helix</keyword>
<dbReference type="OrthoDB" id="1925304at2759"/>
<feature type="transmembrane region" description="Helical" evidence="6">
    <location>
        <begin position="332"/>
        <end position="354"/>
    </location>
</feature>
<evidence type="ECO:0000256" key="6">
    <source>
        <dbReference type="SAM" id="Phobius"/>
    </source>
</evidence>
<dbReference type="InterPro" id="IPR003441">
    <property type="entry name" value="NAC-dom"/>
</dbReference>
<feature type="compositionally biased region" description="Polar residues" evidence="5">
    <location>
        <begin position="507"/>
        <end position="519"/>
    </location>
</feature>
<feature type="region of interest" description="Disordered" evidence="5">
    <location>
        <begin position="845"/>
        <end position="899"/>
    </location>
</feature>
<feature type="region of interest" description="Disordered" evidence="5">
    <location>
        <begin position="656"/>
        <end position="684"/>
    </location>
</feature>
<dbReference type="Proteomes" id="UP000250235">
    <property type="component" value="Unassembled WGS sequence"/>
</dbReference>
<evidence type="ECO:0000313" key="8">
    <source>
        <dbReference type="EMBL" id="KZV32195.1"/>
    </source>
</evidence>
<feature type="transmembrane region" description="Helical" evidence="6">
    <location>
        <begin position="306"/>
        <end position="325"/>
    </location>
</feature>
<dbReference type="PANTHER" id="PTHR31744">
    <property type="entry name" value="PROTEIN CUP-SHAPED COTYLEDON 2-RELATED"/>
    <property type="match status" value="1"/>
</dbReference>
<feature type="compositionally biased region" description="Polar residues" evidence="5">
    <location>
        <begin position="414"/>
        <end position="424"/>
    </location>
</feature>
<evidence type="ECO:0000256" key="1">
    <source>
        <dbReference type="ARBA" id="ARBA00023015"/>
    </source>
</evidence>
<feature type="region of interest" description="Disordered" evidence="5">
    <location>
        <begin position="405"/>
        <end position="424"/>
    </location>
</feature>
<evidence type="ECO:0000256" key="3">
    <source>
        <dbReference type="ARBA" id="ARBA00023163"/>
    </source>
</evidence>
<protein>
    <recommendedName>
        <fullName evidence="7">NAC domain-containing protein</fullName>
    </recommendedName>
</protein>
<sequence>MGCHKETLVYLISKSKEGVENSPFAGELGAVLLIGVISSEFIDVALELVLNHPHMTTLKDKDNNHALHILAGTKFVFPSGESFSWLQKFIYKQLCRIGTEEQNDWYFFSHKDKKYPTGTRTNRATAAGFWKATGRDKAIYSKQDLIGMRKTLVFYKGRAPNGQKSDWIMHEYRLETDENGTPQARSMDDTTFHIWPTRSPKIRENISPEDHAEISAEIRSSQPPSPSINTSTSRLDILGNLLSRPARENLIYICCGIYYLDLLGKILSLFTEDLLSRPAWEYIISICCGIYYRGLLGNILSLFDVESLICACSGISYLYVLCNLLSRPARKYVISICCGIYYLDMLGNILSLFAREPIISTTEIIHKPDQLGTQSPVPHWPLSPTSSATKPNSTLVIKPDQLDTQRPVSHWPLSPTSSATKPNSTLVIKPDQLDTQRPVSHWPLSPTSSATKPNSTLVIKPDQLDTQRPVSHWPLSPTSSATKPNSTLVIKPDQLDTQRPVSHWPLSPTSSATKPNSTLVIKPDQLDTQRPVSHWPLSPTSSATKPNSTLVIKPDQLDTQRPVSHWPLSPTSSAPKPSSALATIGQILLTTSPTTLEQDLTARLHLSLQGLHLGLEGWDFTSGPDLSYIYSYTSILRLGLTAGILLMPPINHVGTRGPSSALQAKPGTPARETPEDHVPTTEEEPALDTPFLVQMNLGWIRLSLFEGSMDDTTFHIWPTRSPNIRENISPEDHAEISAEIRSSQPPSPSINTRRQEDVFSIAGDSLEISLVLHKPRKKMYPLKIRKFLQIFNILNLVLPNHIYLKFNLIPFVPMYPRAPYPMPPLNYWQNTYNPYLTPSTYYGYHNPQPNDSPMEKEPATPTSVPETQLSERETPIDLEHLDKVDIGGEGKKKRSNWSKAEDELIIHERLCEDIGKR</sequence>
<evidence type="ECO:0000256" key="2">
    <source>
        <dbReference type="ARBA" id="ARBA00023125"/>
    </source>
</evidence>
<accession>A0A2Z7BDN6</accession>
<feature type="compositionally biased region" description="Polar residues" evidence="5">
    <location>
        <begin position="445"/>
        <end position="457"/>
    </location>
</feature>